<keyword evidence="9" id="KW-1185">Reference proteome</keyword>
<dbReference type="PROSITE" id="PS50808">
    <property type="entry name" value="ZF_BED"/>
    <property type="match status" value="1"/>
</dbReference>
<evidence type="ECO:0000256" key="4">
    <source>
        <dbReference type="ARBA" id="ARBA00022833"/>
    </source>
</evidence>
<sequence length="374" mass="41388">MPRPPNSWVWQHFRHISNEAGYSNVQCLHCEKSFKYSSRNGPTNLARHINKTHRLGQPESSITRRPFRAISGDLDKVDGDGDHHVNHGGVGQVQPQHSPSQHKDSSTESSGTVAPDRATSLDIGLTTPTDLGPAGYHGANAMLQGNGIMVNNTGNPVPTGSTSSASSNGHNGSLSAHDYSDSITRSIAIQTPLYRLDLQNSGPSQRSMQKQTDQLESMLYTAQQTVQQLAPHQPQLYQVQHVLQSVIQTQQSLYQQLRLQARASARVEQRLARSLNEARGTGIEREFELVPYASGVDPASDETSLPLLVNIYVLFNCTNAVLDQYLVNYELLGSNSSDASRMNRQDKILQLGKFIGCLAVEKYWDNFRRMRVNN</sequence>
<evidence type="ECO:0000256" key="1">
    <source>
        <dbReference type="ARBA" id="ARBA00005788"/>
    </source>
</evidence>
<dbReference type="SUPFAM" id="SSF57667">
    <property type="entry name" value="beta-beta-alpha zinc fingers"/>
    <property type="match status" value="1"/>
</dbReference>
<dbReference type="Pfam" id="PF08593">
    <property type="entry name" value="Mug135_C"/>
    <property type="match status" value="1"/>
</dbReference>
<dbReference type="RefSeq" id="XP_046061591.1">
    <property type="nucleotide sequence ID" value="XM_046204432.1"/>
</dbReference>
<dbReference type="InterPro" id="IPR013902">
    <property type="entry name" value="Mug135-like_C"/>
</dbReference>
<feature type="region of interest" description="Disordered" evidence="6">
    <location>
        <begin position="150"/>
        <end position="177"/>
    </location>
</feature>
<protein>
    <recommendedName>
        <fullName evidence="7">BED-type domain-containing protein</fullName>
    </recommendedName>
</protein>
<dbReference type="OrthoDB" id="3992590at2759"/>
<keyword evidence="2" id="KW-0479">Metal-binding</keyword>
<reference evidence="8" key="2">
    <citation type="submission" date="2021-01" db="EMBL/GenBank/DDBJ databases">
        <authorList>
            <person name="Schikora-Tamarit M.A."/>
        </authorList>
    </citation>
    <scope>NUCLEOTIDE SEQUENCE</scope>
    <source>
        <strain evidence="8">CBS6075</strain>
    </source>
</reference>
<evidence type="ECO:0000259" key="7">
    <source>
        <dbReference type="PROSITE" id="PS50808"/>
    </source>
</evidence>
<keyword evidence="3 5" id="KW-0863">Zinc-finger</keyword>
<gene>
    <name evidence="8" type="ORF">OGAPHI_003456</name>
</gene>
<dbReference type="InterPro" id="IPR003656">
    <property type="entry name" value="Znf_BED"/>
</dbReference>
<feature type="domain" description="BED-type" evidence="7">
    <location>
        <begin position="4"/>
        <end position="60"/>
    </location>
</feature>
<dbReference type="EMBL" id="JAEUBE010000255">
    <property type="protein sequence ID" value="KAH3666460.1"/>
    <property type="molecule type" value="Genomic_DNA"/>
</dbReference>
<evidence type="ECO:0000313" key="8">
    <source>
        <dbReference type="EMBL" id="KAH3666460.1"/>
    </source>
</evidence>
<dbReference type="InterPro" id="IPR036236">
    <property type="entry name" value="Znf_C2H2_sf"/>
</dbReference>
<dbReference type="Proteomes" id="UP000769157">
    <property type="component" value="Unassembled WGS sequence"/>
</dbReference>
<dbReference type="Pfam" id="PF02892">
    <property type="entry name" value="zf-BED"/>
    <property type="match status" value="1"/>
</dbReference>
<proteinExistence type="inferred from homology"/>
<dbReference type="GO" id="GO:0003677">
    <property type="term" value="F:DNA binding"/>
    <property type="evidence" value="ECO:0007669"/>
    <property type="project" value="InterPro"/>
</dbReference>
<evidence type="ECO:0000256" key="6">
    <source>
        <dbReference type="SAM" id="MobiDB-lite"/>
    </source>
</evidence>
<feature type="compositionally biased region" description="Polar residues" evidence="6">
    <location>
        <begin position="150"/>
        <end position="174"/>
    </location>
</feature>
<reference evidence="8" key="1">
    <citation type="journal article" date="2021" name="Open Biol.">
        <title>Shared evolutionary footprints suggest mitochondrial oxidative damage underlies multiple complex I losses in fungi.</title>
        <authorList>
            <person name="Schikora-Tamarit M.A."/>
            <person name="Marcet-Houben M."/>
            <person name="Nosek J."/>
            <person name="Gabaldon T."/>
        </authorList>
    </citation>
    <scope>NUCLEOTIDE SEQUENCE</scope>
    <source>
        <strain evidence="8">CBS6075</strain>
    </source>
</reference>
<dbReference type="SMART" id="SM00614">
    <property type="entry name" value="ZnF_BED"/>
    <property type="match status" value="1"/>
</dbReference>
<comment type="caution">
    <text evidence="8">The sequence shown here is derived from an EMBL/GenBank/DDBJ whole genome shotgun (WGS) entry which is preliminary data.</text>
</comment>
<feature type="region of interest" description="Disordered" evidence="6">
    <location>
        <begin position="72"/>
        <end position="123"/>
    </location>
</feature>
<evidence type="ECO:0000256" key="3">
    <source>
        <dbReference type="ARBA" id="ARBA00022771"/>
    </source>
</evidence>
<dbReference type="GeneID" id="70235421"/>
<dbReference type="GO" id="GO:0008270">
    <property type="term" value="F:zinc ion binding"/>
    <property type="evidence" value="ECO:0007669"/>
    <property type="project" value="UniProtKB-KW"/>
</dbReference>
<organism evidence="8 9">
    <name type="scientific">Ogataea philodendri</name>
    <dbReference type="NCBI Taxonomy" id="1378263"/>
    <lineage>
        <taxon>Eukaryota</taxon>
        <taxon>Fungi</taxon>
        <taxon>Dikarya</taxon>
        <taxon>Ascomycota</taxon>
        <taxon>Saccharomycotina</taxon>
        <taxon>Pichiomycetes</taxon>
        <taxon>Pichiales</taxon>
        <taxon>Pichiaceae</taxon>
        <taxon>Ogataea</taxon>
    </lineage>
</organism>
<accession>A0A9P8P7I0</accession>
<comment type="similarity">
    <text evidence="1">Belongs to the UPF0612 family.</text>
</comment>
<feature type="compositionally biased region" description="Basic and acidic residues" evidence="6">
    <location>
        <begin position="73"/>
        <end position="85"/>
    </location>
</feature>
<keyword evidence="4" id="KW-0862">Zinc</keyword>
<name>A0A9P8P7I0_9ASCO</name>
<dbReference type="AlphaFoldDB" id="A0A9P8P7I0"/>
<evidence type="ECO:0000256" key="2">
    <source>
        <dbReference type="ARBA" id="ARBA00022723"/>
    </source>
</evidence>
<evidence type="ECO:0000313" key="9">
    <source>
        <dbReference type="Proteomes" id="UP000769157"/>
    </source>
</evidence>
<evidence type="ECO:0000256" key="5">
    <source>
        <dbReference type="PROSITE-ProRule" id="PRU00027"/>
    </source>
</evidence>